<dbReference type="GO" id="GO:0032259">
    <property type="term" value="P:methylation"/>
    <property type="evidence" value="ECO:0007669"/>
    <property type="project" value="UniProtKB-KW"/>
</dbReference>
<dbReference type="CDD" id="cd19174">
    <property type="entry name" value="SET_ASH1L"/>
    <property type="match status" value="1"/>
</dbReference>
<protein>
    <submittedName>
        <fullName evidence="9">Histone-lysine N-methyltransferase ASH1L-like isoform X1</fullName>
    </submittedName>
</protein>
<dbReference type="SMART" id="SM00317">
    <property type="entry name" value="SET"/>
    <property type="match status" value="1"/>
</dbReference>
<evidence type="ECO:0000259" key="7">
    <source>
        <dbReference type="PROSITE" id="PS50280"/>
    </source>
</evidence>
<dbReference type="GO" id="GO:0005654">
    <property type="term" value="C:nucleoplasm"/>
    <property type="evidence" value="ECO:0007669"/>
    <property type="project" value="TreeGrafter"/>
</dbReference>
<feature type="compositionally biased region" description="Acidic residues" evidence="6">
    <location>
        <begin position="440"/>
        <end position="454"/>
    </location>
</feature>
<dbReference type="Gene3D" id="2.170.270.10">
    <property type="entry name" value="SET domain"/>
    <property type="match status" value="1"/>
</dbReference>
<dbReference type="GO" id="GO:0042800">
    <property type="term" value="F:histone H3K4 methyltransferase activity"/>
    <property type="evidence" value="ECO:0007669"/>
    <property type="project" value="TreeGrafter"/>
</dbReference>
<accession>A0AAD3RM99</accession>
<keyword evidence="3" id="KW-0808">Transferase</keyword>
<dbReference type="FunFam" id="2.170.270.10:FF:000011">
    <property type="entry name" value="Histone-lysine N-methyltransferase"/>
    <property type="match status" value="1"/>
</dbReference>
<feature type="compositionally biased region" description="Basic and acidic residues" evidence="6">
    <location>
        <begin position="587"/>
        <end position="600"/>
    </location>
</feature>
<dbReference type="PANTHER" id="PTHR46147:SF1">
    <property type="entry name" value="HISTONE-LYSINE N-METHYLTRANSFERASE ASH1L"/>
    <property type="match status" value="1"/>
</dbReference>
<dbReference type="PROSITE" id="PS50280">
    <property type="entry name" value="SET"/>
    <property type="match status" value="1"/>
</dbReference>
<evidence type="ECO:0000256" key="2">
    <source>
        <dbReference type="ARBA" id="ARBA00022603"/>
    </source>
</evidence>
<feature type="compositionally biased region" description="Gly residues" evidence="6">
    <location>
        <begin position="54"/>
        <end position="68"/>
    </location>
</feature>
<proteinExistence type="predicted"/>
<keyword evidence="4" id="KW-0949">S-adenosyl-L-methionine</keyword>
<dbReference type="GO" id="GO:0006355">
    <property type="term" value="P:regulation of DNA-templated transcription"/>
    <property type="evidence" value="ECO:0007669"/>
    <property type="project" value="TreeGrafter"/>
</dbReference>
<dbReference type="SMART" id="SM00570">
    <property type="entry name" value="AWS"/>
    <property type="match status" value="1"/>
</dbReference>
<feature type="compositionally biased region" description="Basic and acidic residues" evidence="6">
    <location>
        <begin position="206"/>
        <end position="218"/>
    </location>
</feature>
<feature type="compositionally biased region" description="Basic residues" evidence="6">
    <location>
        <begin position="520"/>
        <end position="529"/>
    </location>
</feature>
<feature type="non-terminal residue" evidence="9">
    <location>
        <position position="1"/>
    </location>
</feature>
<dbReference type="Pfam" id="PF17907">
    <property type="entry name" value="AWS"/>
    <property type="match status" value="1"/>
</dbReference>
<keyword evidence="5" id="KW-0539">Nucleus</keyword>
<feature type="compositionally biased region" description="Acidic residues" evidence="6">
    <location>
        <begin position="533"/>
        <end position="554"/>
    </location>
</feature>
<evidence type="ECO:0000256" key="5">
    <source>
        <dbReference type="ARBA" id="ARBA00023242"/>
    </source>
</evidence>
<keyword evidence="2" id="KW-0489">Methyltransferase</keyword>
<feature type="compositionally biased region" description="Basic and acidic residues" evidence="6">
    <location>
        <begin position="495"/>
        <end position="513"/>
    </location>
</feature>
<feature type="compositionally biased region" description="Basic and acidic residues" evidence="6">
    <location>
        <begin position="22"/>
        <end position="47"/>
    </location>
</feature>
<evidence type="ECO:0000259" key="8">
    <source>
        <dbReference type="PROSITE" id="PS51215"/>
    </source>
</evidence>
<keyword evidence="10" id="KW-1185">Reference proteome</keyword>
<feature type="compositionally biased region" description="Pro residues" evidence="6">
    <location>
        <begin position="175"/>
        <end position="185"/>
    </location>
</feature>
<dbReference type="Proteomes" id="UP001279410">
    <property type="component" value="Unassembled WGS sequence"/>
</dbReference>
<gene>
    <name evidence="9" type="ORF">AKAME5_002499100</name>
</gene>
<sequence>MDQKIQGGTATPPPLLSGAPTGDREKEGGGGKKEEEEDKKRDREKEGAVAVSAGAGGAGSGGPGGAGGDQSHFSIKESSLSEGNVKLKIGLQAKRMKKPPKILENYVCRPAFRATVRHTGRGGGSARGNRSGAAGDGPGTQSQSPSHGREKEREKSPSVNRPAPSSSSTPSAKAPTPPPPAPPPASTTTMSPSQVNGSAPAKRGPPKMDCKSDTKPDTKAATTSERPLNLHRPSPDSKTHPSGKKTQTPQLNPRTSSPSPPLPASKEPSFEGVKPPQYTYGTEKSKKKSRIHLFLHPEWTYELNLYLSVGVLKAPPYLYPRRVPLQRFYSHPARHSCDPLHYVSKPDLGKKRGLPGWGSPCLSSLCTWAERYKRKESSMSCLGPSRLALGSSSKGHHPVESWFRMGSSEADYSKLSRGHVAPGQGPFSDGRAEDPAGCSDSEDEEPLTPTEDVEPGAHDSPNLTNLFASALTRTMLKGSRNRKTEVVSESSSFSRMDRPMRKDRSTSAERRELGSSVQGQRRKGQKRKHWERDGDEEEEEEEEEDGEVEETEEQLPEREESLGNLVARSRTGTGRSWLTHEELQHFRGSMESKADGHCSPERPGTVSREQAPPMPITSQREKRAARPPKKKFQKAGLYSDVYKTEDPRSQLLQLKKEKLEYIPGEHEYGLFPAPIHVGKYLRQKRIDFQLPYDILWLWKHDQLYKRPDVPLYKKIRSNVYVDVKPLSGYETTTCNCRPPESLTEKGCLDDCLNRMSFAECSPSTCPCGDQCDNQHIQRHEWVQCLERFRAEGKGWGIRTKESLRSGQFIIEYLGEVVSEQEFRSRMMEQYFSHSGHYCLNLDSGMVIDSYRMGNEARFINHSCEPNCEMQKWSVNGVYRIGLFALKDINSGTELTYDYNFHSFNTEEQQVCKREGLGGWVDWEKRKSKHQLKKREEESSDSNKFYPHLMKPMSNRERNFVLKHRVFLLRNWEKMREKQELLKREGERERDASSLSMYTRWGGVIRDDGNIKSDVFLTQFSALQTSRSVRTRRLAAAEENTEVTRTARLAHIFKEICDMITSYK</sequence>
<feature type="region of interest" description="Disordered" evidence="6">
    <location>
        <begin position="415"/>
        <end position="573"/>
    </location>
</feature>
<organism evidence="9 10">
    <name type="scientific">Lates japonicus</name>
    <name type="common">Japanese lates</name>
    <dbReference type="NCBI Taxonomy" id="270547"/>
    <lineage>
        <taxon>Eukaryota</taxon>
        <taxon>Metazoa</taxon>
        <taxon>Chordata</taxon>
        <taxon>Craniata</taxon>
        <taxon>Vertebrata</taxon>
        <taxon>Euteleostomi</taxon>
        <taxon>Actinopterygii</taxon>
        <taxon>Neopterygii</taxon>
        <taxon>Teleostei</taxon>
        <taxon>Neoteleostei</taxon>
        <taxon>Acanthomorphata</taxon>
        <taxon>Carangaria</taxon>
        <taxon>Carangaria incertae sedis</taxon>
        <taxon>Centropomidae</taxon>
        <taxon>Lates</taxon>
    </lineage>
</organism>
<name>A0AAD3RM99_LATJO</name>
<evidence type="ECO:0000256" key="4">
    <source>
        <dbReference type="ARBA" id="ARBA00022691"/>
    </source>
</evidence>
<dbReference type="InterPro" id="IPR046341">
    <property type="entry name" value="SET_dom_sf"/>
</dbReference>
<feature type="compositionally biased region" description="Polar residues" evidence="6">
    <location>
        <begin position="71"/>
        <end position="82"/>
    </location>
</feature>
<feature type="domain" description="SET" evidence="7">
    <location>
        <begin position="783"/>
        <end position="899"/>
    </location>
</feature>
<feature type="compositionally biased region" description="Low complexity" evidence="6">
    <location>
        <begin position="162"/>
        <end position="174"/>
    </location>
</feature>
<feature type="domain" description="AWS" evidence="8">
    <location>
        <begin position="729"/>
        <end position="780"/>
    </location>
</feature>
<dbReference type="InterPro" id="IPR001214">
    <property type="entry name" value="SET_dom"/>
</dbReference>
<feature type="region of interest" description="Disordered" evidence="6">
    <location>
        <begin position="1"/>
        <end position="84"/>
    </location>
</feature>
<comment type="subcellular location">
    <subcellularLocation>
        <location evidence="1">Nucleus</location>
    </subcellularLocation>
</comment>
<feature type="region of interest" description="Disordered" evidence="6">
    <location>
        <begin position="108"/>
        <end position="285"/>
    </location>
</feature>
<evidence type="ECO:0000256" key="6">
    <source>
        <dbReference type="SAM" id="MobiDB-lite"/>
    </source>
</evidence>
<evidence type="ECO:0000313" key="10">
    <source>
        <dbReference type="Proteomes" id="UP001279410"/>
    </source>
</evidence>
<dbReference type="PROSITE" id="PS51215">
    <property type="entry name" value="AWS"/>
    <property type="match status" value="1"/>
</dbReference>
<evidence type="ECO:0000256" key="3">
    <source>
        <dbReference type="ARBA" id="ARBA00022679"/>
    </source>
</evidence>
<feature type="compositionally biased region" description="Basic and acidic residues" evidence="6">
    <location>
        <begin position="147"/>
        <end position="156"/>
    </location>
</feature>
<dbReference type="InterPro" id="IPR006560">
    <property type="entry name" value="AWS_dom"/>
</dbReference>
<evidence type="ECO:0000256" key="1">
    <source>
        <dbReference type="ARBA" id="ARBA00004123"/>
    </source>
</evidence>
<feature type="region of interest" description="Disordered" evidence="6">
    <location>
        <begin position="587"/>
        <end position="632"/>
    </location>
</feature>
<dbReference type="SUPFAM" id="SSF82199">
    <property type="entry name" value="SET domain"/>
    <property type="match status" value="1"/>
</dbReference>
<feature type="compositionally biased region" description="Polar residues" evidence="6">
    <location>
        <begin position="244"/>
        <end position="257"/>
    </location>
</feature>
<dbReference type="PANTHER" id="PTHR46147">
    <property type="entry name" value="HISTONE-LYSINE N-METHYLTRANSFERASE ASH1"/>
    <property type="match status" value="1"/>
</dbReference>
<dbReference type="EMBL" id="BRZM01001726">
    <property type="protein sequence ID" value="GLD73666.1"/>
    <property type="molecule type" value="Genomic_DNA"/>
</dbReference>
<dbReference type="AlphaFoldDB" id="A0AAD3RM99"/>
<reference evidence="9" key="1">
    <citation type="submission" date="2022-08" db="EMBL/GenBank/DDBJ databases">
        <title>Genome sequencing of akame (Lates japonicus).</title>
        <authorList>
            <person name="Hashiguchi Y."/>
            <person name="Takahashi H."/>
        </authorList>
    </citation>
    <scope>NUCLEOTIDE SEQUENCE</scope>
    <source>
        <strain evidence="9">Kochi</strain>
    </source>
</reference>
<dbReference type="Pfam" id="PF00856">
    <property type="entry name" value="SET"/>
    <property type="match status" value="1"/>
</dbReference>
<evidence type="ECO:0000313" key="9">
    <source>
        <dbReference type="EMBL" id="GLD73666.1"/>
    </source>
</evidence>
<comment type="caution">
    <text evidence="9">The sequence shown here is derived from an EMBL/GenBank/DDBJ whole genome shotgun (WGS) entry which is preliminary data.</text>
</comment>